<gene>
    <name evidence="1" type="ORF">L1F29_07295</name>
</gene>
<name>A0ABY5SH87_9BACL</name>
<dbReference type="Gene3D" id="3.40.50.300">
    <property type="entry name" value="P-loop containing nucleotide triphosphate hydrolases"/>
    <property type="match status" value="1"/>
</dbReference>
<sequence length="308" mass="33842">MGATTIYKAFGLYIVSDLALPELMLAEEAQGEADIEIVFGDLSAELADAAYYQTYYAVKNGTFFLDVPGVAVFGIEDGRRITVSPAVDADFQKIRLYLLGTCMGAILFQRKVWPLHGSAVVIGEKAYAIVGDSGAGKSTLAAAFVSKGYTLLSDDIIPVASSPDGEPVVIPSYPQQKLWQESVEQLGMELGRYRPLYDEVNKYAIPVKSSYCKTPIPLGGVFELVKTDQTVTEVTIEPVSGLERFPLLRYHTYRNLLIPLMGLEQWHFTTSVAAAGRMDMQRITRPSAGFTAHEIRNQMLEIVSQPIL</sequence>
<proteinExistence type="predicted"/>
<dbReference type="EMBL" id="CP091430">
    <property type="protein sequence ID" value="UVI31618.1"/>
    <property type="molecule type" value="Genomic_DNA"/>
</dbReference>
<accession>A0ABY5SH87</accession>
<dbReference type="SUPFAM" id="SSF53795">
    <property type="entry name" value="PEP carboxykinase-like"/>
    <property type="match status" value="1"/>
</dbReference>
<protein>
    <submittedName>
        <fullName evidence="1">Aldolase</fullName>
    </submittedName>
</protein>
<evidence type="ECO:0000313" key="2">
    <source>
        <dbReference type="Proteomes" id="UP001057877"/>
    </source>
</evidence>
<reference evidence="1" key="1">
    <citation type="submission" date="2022-01" db="EMBL/GenBank/DDBJ databases">
        <title>Paenibacillus spongiae sp. nov., isolated from marine sponge.</title>
        <authorList>
            <person name="Li Z."/>
            <person name="Zhang M."/>
        </authorList>
    </citation>
    <scope>NUCLEOTIDE SEQUENCE</scope>
    <source>
        <strain evidence="1">PHS-Z3</strain>
    </source>
</reference>
<keyword evidence="2" id="KW-1185">Reference proteome</keyword>
<evidence type="ECO:0000313" key="1">
    <source>
        <dbReference type="EMBL" id="UVI31618.1"/>
    </source>
</evidence>
<dbReference type="RefSeq" id="WP_258387680.1">
    <property type="nucleotide sequence ID" value="NZ_CP091430.1"/>
</dbReference>
<dbReference type="InterPro" id="IPR027417">
    <property type="entry name" value="P-loop_NTPase"/>
</dbReference>
<organism evidence="1 2">
    <name type="scientific">Paenibacillus spongiae</name>
    <dbReference type="NCBI Taxonomy" id="2909671"/>
    <lineage>
        <taxon>Bacteria</taxon>
        <taxon>Bacillati</taxon>
        <taxon>Bacillota</taxon>
        <taxon>Bacilli</taxon>
        <taxon>Bacillales</taxon>
        <taxon>Paenibacillaceae</taxon>
        <taxon>Paenibacillus</taxon>
    </lineage>
</organism>
<dbReference type="Proteomes" id="UP001057877">
    <property type="component" value="Chromosome"/>
</dbReference>